<dbReference type="PANTHER" id="PTHR43537">
    <property type="entry name" value="TRANSCRIPTIONAL REGULATOR, GNTR FAMILY"/>
    <property type="match status" value="1"/>
</dbReference>
<evidence type="ECO:0000256" key="1">
    <source>
        <dbReference type="ARBA" id="ARBA00023015"/>
    </source>
</evidence>
<evidence type="ECO:0000256" key="3">
    <source>
        <dbReference type="ARBA" id="ARBA00023163"/>
    </source>
</evidence>
<keyword evidence="2" id="KW-0238">DNA-binding</keyword>
<dbReference type="SMART" id="SM00345">
    <property type="entry name" value="HTH_GNTR"/>
    <property type="match status" value="1"/>
</dbReference>
<gene>
    <name evidence="5" type="ORF">EBB54_23505</name>
</gene>
<dbReference type="PROSITE" id="PS50949">
    <property type="entry name" value="HTH_GNTR"/>
    <property type="match status" value="1"/>
</dbReference>
<name>A0A426DMJ8_9FIRM</name>
<dbReference type="SUPFAM" id="SSF46785">
    <property type="entry name" value="Winged helix' DNA-binding domain"/>
    <property type="match status" value="1"/>
</dbReference>
<dbReference type="GO" id="GO:0003700">
    <property type="term" value="F:DNA-binding transcription factor activity"/>
    <property type="evidence" value="ECO:0007669"/>
    <property type="project" value="InterPro"/>
</dbReference>
<feature type="domain" description="HTH gntR-type" evidence="4">
    <location>
        <begin position="7"/>
        <end position="75"/>
    </location>
</feature>
<dbReference type="InterPro" id="IPR008920">
    <property type="entry name" value="TF_FadR/GntR_C"/>
</dbReference>
<evidence type="ECO:0000256" key="2">
    <source>
        <dbReference type="ARBA" id="ARBA00023125"/>
    </source>
</evidence>
<evidence type="ECO:0000313" key="6">
    <source>
        <dbReference type="Proteomes" id="UP000274920"/>
    </source>
</evidence>
<accession>A0A426DMJ8</accession>
<dbReference type="InterPro" id="IPR036388">
    <property type="entry name" value="WH-like_DNA-bd_sf"/>
</dbReference>
<organism evidence="5 6">
    <name type="scientific">Schaedlerella arabinosiphila</name>
    <dbReference type="NCBI Taxonomy" id="2044587"/>
    <lineage>
        <taxon>Bacteria</taxon>
        <taxon>Bacillati</taxon>
        <taxon>Bacillota</taxon>
        <taxon>Clostridia</taxon>
        <taxon>Lachnospirales</taxon>
        <taxon>Lachnospiraceae</taxon>
        <taxon>Schaedlerella</taxon>
    </lineage>
</organism>
<keyword evidence="3" id="KW-0804">Transcription</keyword>
<dbReference type="CDD" id="cd07377">
    <property type="entry name" value="WHTH_GntR"/>
    <property type="match status" value="1"/>
</dbReference>
<reference evidence="5" key="1">
    <citation type="submission" date="2018-10" db="EMBL/GenBank/DDBJ databases">
        <title>Schaedlerella arabinophila gen. nov. sp. nov., isolated from the mouse intestinal tract and comparative analysis with the genome of the closely related altered Schaedler flora strain ASF502.</title>
        <authorList>
            <person name="Miyake S."/>
            <person name="Soh M."/>
            <person name="Seedorf H."/>
        </authorList>
    </citation>
    <scope>NUCLEOTIDE SEQUENCE [LARGE SCALE GENOMIC DNA]</scope>
    <source>
        <strain evidence="5">DSM 106076</strain>
    </source>
</reference>
<dbReference type="RefSeq" id="WP_125129161.1">
    <property type="nucleotide sequence ID" value="NZ_RHJS01000002.1"/>
</dbReference>
<keyword evidence="1" id="KW-0805">Transcription regulation</keyword>
<keyword evidence="6" id="KW-1185">Reference proteome</keyword>
<dbReference type="AlphaFoldDB" id="A0A426DMJ8"/>
<dbReference type="InterPro" id="IPR000524">
    <property type="entry name" value="Tscrpt_reg_HTH_GntR"/>
</dbReference>
<dbReference type="Gene3D" id="1.10.10.10">
    <property type="entry name" value="Winged helix-like DNA-binding domain superfamily/Winged helix DNA-binding domain"/>
    <property type="match status" value="1"/>
</dbReference>
<dbReference type="Pfam" id="PF00392">
    <property type="entry name" value="GntR"/>
    <property type="match status" value="1"/>
</dbReference>
<dbReference type="InterPro" id="IPR036390">
    <property type="entry name" value="WH_DNA-bd_sf"/>
</dbReference>
<comment type="caution">
    <text evidence="5">The sequence shown here is derived from an EMBL/GenBank/DDBJ whole genome shotgun (WGS) entry which is preliminary data.</text>
</comment>
<dbReference type="SMART" id="SM00895">
    <property type="entry name" value="FCD"/>
    <property type="match status" value="1"/>
</dbReference>
<dbReference type="SUPFAM" id="SSF48008">
    <property type="entry name" value="GntR ligand-binding domain-like"/>
    <property type="match status" value="1"/>
</dbReference>
<proteinExistence type="predicted"/>
<dbReference type="GO" id="GO:0003677">
    <property type="term" value="F:DNA binding"/>
    <property type="evidence" value="ECO:0007669"/>
    <property type="project" value="UniProtKB-KW"/>
</dbReference>
<dbReference type="EMBL" id="RHJS01000002">
    <property type="protein sequence ID" value="RRK33986.1"/>
    <property type="molecule type" value="Genomic_DNA"/>
</dbReference>
<protein>
    <submittedName>
        <fullName evidence="5">FadR family transcriptional regulator</fullName>
    </submittedName>
</protein>
<evidence type="ECO:0000313" key="5">
    <source>
        <dbReference type="EMBL" id="RRK33986.1"/>
    </source>
</evidence>
<sequence>MEIITKKSASQLVLENLCSYILDDAVKIGDRFPSEKDLCAMLGVGRGTVREAVKILISQGFLEIKPGLGTFIKGKTPIQTDSLSDWFATNEVELQDLIVIRSALEPLATKLAIEKCNDNQLNMLKKNQTEAMKSAEHLDAAALAQYDEEFHRIIFHITGNALLIEINDIITRHLLQFRQHTFKIKSNIDNFIPAHDAIIKAFETHDTALGEKRMKQHIKKVAKDLENSKFNS</sequence>
<dbReference type="Proteomes" id="UP000274920">
    <property type="component" value="Unassembled WGS sequence"/>
</dbReference>
<dbReference type="Gene3D" id="1.20.120.530">
    <property type="entry name" value="GntR ligand-binding domain-like"/>
    <property type="match status" value="1"/>
</dbReference>
<dbReference type="PANTHER" id="PTHR43537:SF5">
    <property type="entry name" value="UXU OPERON TRANSCRIPTIONAL REGULATOR"/>
    <property type="match status" value="1"/>
</dbReference>
<dbReference type="PRINTS" id="PR00035">
    <property type="entry name" value="HTHGNTR"/>
</dbReference>
<dbReference type="InterPro" id="IPR011711">
    <property type="entry name" value="GntR_C"/>
</dbReference>
<evidence type="ECO:0000259" key="4">
    <source>
        <dbReference type="PROSITE" id="PS50949"/>
    </source>
</evidence>
<dbReference type="Pfam" id="PF07729">
    <property type="entry name" value="FCD"/>
    <property type="match status" value="1"/>
</dbReference>